<proteinExistence type="predicted"/>
<dbReference type="EMBL" id="BMAO01000383">
    <property type="protein sequence ID" value="GFQ66499.1"/>
    <property type="molecule type" value="Genomic_DNA"/>
</dbReference>
<evidence type="ECO:0000313" key="3">
    <source>
        <dbReference type="Proteomes" id="UP000887116"/>
    </source>
</evidence>
<name>A0A8X6K993_TRICU</name>
<dbReference type="AlphaFoldDB" id="A0A8X6K993"/>
<sequence>MEFQDQDQSLDMEDVDASILTDEQICLMILDLETKINTFNARKGYVAKMLLIDREFNGDMKNTARKLEEETASINVTIASLEGKMLKLLPCPVPHCKHTSNAKTDFDHKNKPSKKRPAEQIAGPSKMTTSVVNCPENQLNDFKFPRKTAKVAIEPEENVKIIQTQTNFGVLNSQNADVEDVTPAAPKIKIRPIMMKLPPNIT</sequence>
<dbReference type="Proteomes" id="UP000887116">
    <property type="component" value="Unassembled WGS sequence"/>
</dbReference>
<comment type="caution">
    <text evidence="2">The sequence shown here is derived from an EMBL/GenBank/DDBJ whole genome shotgun (WGS) entry which is preliminary data.</text>
</comment>
<dbReference type="OrthoDB" id="10485815at2759"/>
<feature type="region of interest" description="Disordered" evidence="1">
    <location>
        <begin position="100"/>
        <end position="121"/>
    </location>
</feature>
<evidence type="ECO:0000313" key="2">
    <source>
        <dbReference type="EMBL" id="GFQ66499.1"/>
    </source>
</evidence>
<gene>
    <name evidence="2" type="ORF">TNCT_546971</name>
</gene>
<reference evidence="2" key="1">
    <citation type="submission" date="2020-07" db="EMBL/GenBank/DDBJ databases">
        <title>Multicomponent nature underlies the extraordinary mechanical properties of spider dragline silk.</title>
        <authorList>
            <person name="Kono N."/>
            <person name="Nakamura H."/>
            <person name="Mori M."/>
            <person name="Yoshida Y."/>
            <person name="Ohtoshi R."/>
            <person name="Malay A.D."/>
            <person name="Moran D.A.P."/>
            <person name="Tomita M."/>
            <person name="Numata K."/>
            <person name="Arakawa K."/>
        </authorList>
    </citation>
    <scope>NUCLEOTIDE SEQUENCE</scope>
</reference>
<evidence type="ECO:0000256" key="1">
    <source>
        <dbReference type="SAM" id="MobiDB-lite"/>
    </source>
</evidence>
<organism evidence="2 3">
    <name type="scientific">Trichonephila clavata</name>
    <name type="common">Joro spider</name>
    <name type="synonym">Nephila clavata</name>
    <dbReference type="NCBI Taxonomy" id="2740835"/>
    <lineage>
        <taxon>Eukaryota</taxon>
        <taxon>Metazoa</taxon>
        <taxon>Ecdysozoa</taxon>
        <taxon>Arthropoda</taxon>
        <taxon>Chelicerata</taxon>
        <taxon>Arachnida</taxon>
        <taxon>Araneae</taxon>
        <taxon>Araneomorphae</taxon>
        <taxon>Entelegynae</taxon>
        <taxon>Araneoidea</taxon>
        <taxon>Nephilidae</taxon>
        <taxon>Trichonephila</taxon>
    </lineage>
</organism>
<accession>A0A8X6K993</accession>
<protein>
    <submittedName>
        <fullName evidence="2">Uncharacterized protein</fullName>
    </submittedName>
</protein>
<keyword evidence="3" id="KW-1185">Reference proteome</keyword>